<reference evidence="10" key="1">
    <citation type="submission" date="2012-07" db="EMBL/GenBank/DDBJ databases">
        <title>Genome of the Chinese tree shrew, a rising model animal genetically related to primates.</title>
        <authorList>
            <person name="Zhang G."/>
            <person name="Fan Y."/>
            <person name="Yao Y."/>
            <person name="Huang Z."/>
        </authorList>
    </citation>
    <scope>NUCLEOTIDE SEQUENCE [LARGE SCALE GENOMIC DNA]</scope>
</reference>
<dbReference type="GO" id="GO:0006355">
    <property type="term" value="P:regulation of DNA-templated transcription"/>
    <property type="evidence" value="ECO:0007669"/>
    <property type="project" value="InterPro"/>
</dbReference>
<keyword evidence="4" id="KW-0862">Zinc</keyword>
<dbReference type="InterPro" id="IPR050169">
    <property type="entry name" value="Krueppel_C2H2_ZnF"/>
</dbReference>
<dbReference type="EMBL" id="KB320678">
    <property type="protein sequence ID" value="ELW65667.1"/>
    <property type="molecule type" value="Genomic_DNA"/>
</dbReference>
<dbReference type="InterPro" id="IPR036236">
    <property type="entry name" value="Znf_C2H2_sf"/>
</dbReference>
<evidence type="ECO:0000256" key="1">
    <source>
        <dbReference type="ARBA" id="ARBA00022723"/>
    </source>
</evidence>
<evidence type="ECO:0000313" key="10">
    <source>
        <dbReference type="Proteomes" id="UP000011518"/>
    </source>
</evidence>
<feature type="region of interest" description="Disordered" evidence="6">
    <location>
        <begin position="71"/>
        <end position="100"/>
    </location>
</feature>
<evidence type="ECO:0000259" key="7">
    <source>
        <dbReference type="PROSITE" id="PS50157"/>
    </source>
</evidence>
<feature type="domain" description="C2H2-type" evidence="7">
    <location>
        <begin position="159"/>
        <end position="186"/>
    </location>
</feature>
<dbReference type="InterPro" id="IPR036051">
    <property type="entry name" value="KRAB_dom_sf"/>
</dbReference>
<dbReference type="InterPro" id="IPR001909">
    <property type="entry name" value="KRAB"/>
</dbReference>
<evidence type="ECO:0000256" key="3">
    <source>
        <dbReference type="ARBA" id="ARBA00022771"/>
    </source>
</evidence>
<feature type="compositionally biased region" description="Polar residues" evidence="6">
    <location>
        <begin position="86"/>
        <end position="100"/>
    </location>
</feature>
<dbReference type="GO" id="GO:0008270">
    <property type="term" value="F:zinc ion binding"/>
    <property type="evidence" value="ECO:0007669"/>
    <property type="project" value="UniProtKB-KW"/>
</dbReference>
<evidence type="ECO:0000256" key="6">
    <source>
        <dbReference type="SAM" id="MobiDB-lite"/>
    </source>
</evidence>
<dbReference type="Gene3D" id="3.30.160.60">
    <property type="entry name" value="Classic Zinc Finger"/>
    <property type="match status" value="2"/>
</dbReference>
<dbReference type="PANTHER" id="PTHR23232:SF145">
    <property type="entry name" value="KRAB DOMAIN-CONTAINING PROTEIN"/>
    <property type="match status" value="1"/>
</dbReference>
<dbReference type="SUPFAM" id="SSF57667">
    <property type="entry name" value="beta-beta-alpha zinc fingers"/>
    <property type="match status" value="1"/>
</dbReference>
<dbReference type="CDD" id="cd07765">
    <property type="entry name" value="KRAB_A-box"/>
    <property type="match status" value="1"/>
</dbReference>
<gene>
    <name evidence="9" type="ORF">TREES_T100005311</name>
</gene>
<dbReference type="InParanoid" id="L9KWX8"/>
<keyword evidence="1" id="KW-0479">Metal-binding</keyword>
<evidence type="ECO:0000313" key="9">
    <source>
        <dbReference type="EMBL" id="ELW65667.1"/>
    </source>
</evidence>
<dbReference type="AlphaFoldDB" id="L9KWX8"/>
<organism evidence="9 10">
    <name type="scientific">Tupaia chinensis</name>
    <name type="common">Chinese tree shrew</name>
    <name type="synonym">Tupaia belangeri chinensis</name>
    <dbReference type="NCBI Taxonomy" id="246437"/>
    <lineage>
        <taxon>Eukaryota</taxon>
        <taxon>Metazoa</taxon>
        <taxon>Chordata</taxon>
        <taxon>Craniata</taxon>
        <taxon>Vertebrata</taxon>
        <taxon>Euteleostomi</taxon>
        <taxon>Mammalia</taxon>
        <taxon>Eutheria</taxon>
        <taxon>Euarchontoglires</taxon>
        <taxon>Scandentia</taxon>
        <taxon>Tupaiidae</taxon>
        <taxon>Tupaia</taxon>
    </lineage>
</organism>
<feature type="domain" description="KRAB" evidence="8">
    <location>
        <begin position="11"/>
        <end position="82"/>
    </location>
</feature>
<dbReference type="SUPFAM" id="SSF109640">
    <property type="entry name" value="KRAB domain (Kruppel-associated box)"/>
    <property type="match status" value="1"/>
</dbReference>
<evidence type="ECO:0000256" key="2">
    <source>
        <dbReference type="ARBA" id="ARBA00022737"/>
    </source>
</evidence>
<dbReference type="InterPro" id="IPR013087">
    <property type="entry name" value="Znf_C2H2_type"/>
</dbReference>
<evidence type="ECO:0000256" key="4">
    <source>
        <dbReference type="ARBA" id="ARBA00022833"/>
    </source>
</evidence>
<dbReference type="Pfam" id="PF01352">
    <property type="entry name" value="KRAB"/>
    <property type="match status" value="1"/>
</dbReference>
<dbReference type="PANTHER" id="PTHR23232">
    <property type="entry name" value="KRAB DOMAIN C2H2 ZINC FINGER"/>
    <property type="match status" value="1"/>
</dbReference>
<protein>
    <submittedName>
        <fullName evidence="9">Zinc finger protein 19</fullName>
    </submittedName>
</protein>
<sequence>MPVKAQQQEEVTFKDVAVYFTWTEWADLSPAQRALYRNVMLENFGNLTSLGYPIPKPALISLLEKGDLSLGLEAQGDPPEKRTKDSSQNAETNIGNDSTQGIADERDILMSCGLQKRVSQRTDSLKTCELEKHQENTGNIRGKAPKIQHQKIHTGEKPFECNKYGKAFNGNSSLIQHQSILTGEKPYQCEECRRAFNDNGNLIRQQKIHSRDRP</sequence>
<dbReference type="PROSITE" id="PS50805">
    <property type="entry name" value="KRAB"/>
    <property type="match status" value="1"/>
</dbReference>
<keyword evidence="10" id="KW-1185">Reference proteome</keyword>
<feature type="domain" description="C2H2-type" evidence="7">
    <location>
        <begin position="187"/>
        <end position="214"/>
    </location>
</feature>
<name>L9KWX8_TUPCH</name>
<dbReference type="Proteomes" id="UP000011518">
    <property type="component" value="Unassembled WGS sequence"/>
</dbReference>
<dbReference type="STRING" id="246437.L9KWX8"/>
<dbReference type="SMART" id="SM00349">
    <property type="entry name" value="KRAB"/>
    <property type="match status" value="1"/>
</dbReference>
<reference evidence="10" key="2">
    <citation type="journal article" date="2013" name="Nat. Commun.">
        <title>Genome of the Chinese tree shrew.</title>
        <authorList>
            <person name="Fan Y."/>
            <person name="Huang Z.Y."/>
            <person name="Cao C.C."/>
            <person name="Chen C.S."/>
            <person name="Chen Y.X."/>
            <person name="Fan D.D."/>
            <person name="He J."/>
            <person name="Hou H.L."/>
            <person name="Hu L."/>
            <person name="Hu X.T."/>
            <person name="Jiang X.T."/>
            <person name="Lai R."/>
            <person name="Lang Y.S."/>
            <person name="Liang B."/>
            <person name="Liao S.G."/>
            <person name="Mu D."/>
            <person name="Ma Y.Y."/>
            <person name="Niu Y.Y."/>
            <person name="Sun X.Q."/>
            <person name="Xia J.Q."/>
            <person name="Xiao J."/>
            <person name="Xiong Z.Q."/>
            <person name="Xu L."/>
            <person name="Yang L."/>
            <person name="Zhang Y."/>
            <person name="Zhao W."/>
            <person name="Zhao X.D."/>
            <person name="Zheng Y.T."/>
            <person name="Zhou J.M."/>
            <person name="Zhu Y.B."/>
            <person name="Zhang G.J."/>
            <person name="Wang J."/>
            <person name="Yao Y.G."/>
        </authorList>
    </citation>
    <scope>NUCLEOTIDE SEQUENCE [LARGE SCALE GENOMIC DNA]</scope>
</reference>
<keyword evidence="3 5" id="KW-0863">Zinc-finger</keyword>
<dbReference type="Gene3D" id="6.10.140.140">
    <property type="match status" value="1"/>
</dbReference>
<keyword evidence="2" id="KW-0677">Repeat</keyword>
<evidence type="ECO:0000259" key="8">
    <source>
        <dbReference type="PROSITE" id="PS50805"/>
    </source>
</evidence>
<dbReference type="FunFam" id="3.30.160.60:FF:001630">
    <property type="entry name" value="Zinc finger protein 888"/>
    <property type="match status" value="1"/>
</dbReference>
<evidence type="ECO:0000256" key="5">
    <source>
        <dbReference type="PROSITE-ProRule" id="PRU00042"/>
    </source>
</evidence>
<dbReference type="FunFam" id="3.30.160.60:FF:002343">
    <property type="entry name" value="Zinc finger protein 33A"/>
    <property type="match status" value="1"/>
</dbReference>
<accession>L9KWX8</accession>
<dbReference type="PROSITE" id="PS50157">
    <property type="entry name" value="ZINC_FINGER_C2H2_2"/>
    <property type="match status" value="2"/>
</dbReference>
<proteinExistence type="predicted"/>